<dbReference type="CDD" id="cd00006">
    <property type="entry name" value="PTS_IIA_man"/>
    <property type="match status" value="1"/>
</dbReference>
<dbReference type="InterPro" id="IPR051471">
    <property type="entry name" value="Bacterial_PTS_sugar_comp"/>
</dbReference>
<dbReference type="EMBL" id="BKBQ01000011">
    <property type="protein sequence ID" value="GEQ54109.1"/>
    <property type="molecule type" value="Genomic_DNA"/>
</dbReference>
<organism evidence="10 11">
    <name type="scientific">Tetragenococcus koreensis</name>
    <dbReference type="NCBI Taxonomy" id="290335"/>
    <lineage>
        <taxon>Bacteria</taxon>
        <taxon>Bacillati</taxon>
        <taxon>Bacillota</taxon>
        <taxon>Bacilli</taxon>
        <taxon>Lactobacillales</taxon>
        <taxon>Enterococcaceae</taxon>
        <taxon>Tetragenococcus</taxon>
    </lineage>
</organism>
<dbReference type="PANTHER" id="PTHR33799:SF1">
    <property type="entry name" value="PTS SYSTEM MANNOSE-SPECIFIC EIIAB COMPONENT-RELATED"/>
    <property type="match status" value="1"/>
</dbReference>
<dbReference type="Proteomes" id="UP000886597">
    <property type="component" value="Unassembled WGS sequence"/>
</dbReference>
<sequence length="139" mass="15630">MFQIVIASHGPLAEAMKNSLQIFYPELSEVYTANIDEDGLSKFQEKMDDVFAKVKNKDVLIFTDLLYGSPFNEAGKRVSTLEKDFDIISGVNMPILVEAVNLQKQNKELRKILPALIDAGAVQSYKEKLKTTQQSDDDE</sequence>
<dbReference type="EMBL" id="BKBO01000010">
    <property type="protein sequence ID" value="GEQ49031.1"/>
    <property type="molecule type" value="Genomic_DNA"/>
</dbReference>
<dbReference type="Gene3D" id="3.40.50.510">
    <property type="entry name" value="Phosphotransferase system, mannose-type IIA component"/>
    <property type="match status" value="1"/>
</dbReference>
<gene>
    <name evidence="9" type="ORF">TK11N_08830</name>
    <name evidence="10" type="ORF">TK2N_09530</name>
</gene>
<keyword evidence="12" id="KW-1185">Reference proteome</keyword>
<dbReference type="SUPFAM" id="SSF53062">
    <property type="entry name" value="PTS system fructose IIA component-like"/>
    <property type="match status" value="1"/>
</dbReference>
<dbReference type="RefSeq" id="WP_202583727.1">
    <property type="nucleotide sequence ID" value="NZ_BKBO01000010.1"/>
</dbReference>
<keyword evidence="3" id="KW-0963">Cytoplasm</keyword>
<keyword evidence="6" id="KW-0598">Phosphotransferase system</keyword>
<dbReference type="InterPro" id="IPR036662">
    <property type="entry name" value="PTS_EIIA_man-typ_sf"/>
</dbReference>
<proteinExistence type="predicted"/>
<evidence type="ECO:0000256" key="6">
    <source>
        <dbReference type="ARBA" id="ARBA00022683"/>
    </source>
</evidence>
<evidence type="ECO:0000313" key="12">
    <source>
        <dbReference type="Proteomes" id="UP000886607"/>
    </source>
</evidence>
<name>A0AAN4RKB6_9ENTE</name>
<dbReference type="Proteomes" id="UP000886607">
    <property type="component" value="Unassembled WGS sequence"/>
</dbReference>
<evidence type="ECO:0000259" key="8">
    <source>
        <dbReference type="PROSITE" id="PS51096"/>
    </source>
</evidence>
<comment type="subcellular location">
    <subcellularLocation>
        <location evidence="1">Cytoplasm</location>
    </subcellularLocation>
</comment>
<keyword evidence="5" id="KW-0808">Transferase</keyword>
<dbReference type="GO" id="GO:0016301">
    <property type="term" value="F:kinase activity"/>
    <property type="evidence" value="ECO:0007669"/>
    <property type="project" value="UniProtKB-KW"/>
</dbReference>
<evidence type="ECO:0000256" key="4">
    <source>
        <dbReference type="ARBA" id="ARBA00022597"/>
    </source>
</evidence>
<keyword evidence="4" id="KW-0762">Sugar transport</keyword>
<keyword evidence="7" id="KW-0418">Kinase</keyword>
<evidence type="ECO:0000256" key="5">
    <source>
        <dbReference type="ARBA" id="ARBA00022679"/>
    </source>
</evidence>
<evidence type="ECO:0000256" key="7">
    <source>
        <dbReference type="ARBA" id="ARBA00022777"/>
    </source>
</evidence>
<dbReference type="Pfam" id="PF03610">
    <property type="entry name" value="EIIA-man"/>
    <property type="match status" value="1"/>
</dbReference>
<evidence type="ECO:0000313" key="9">
    <source>
        <dbReference type="EMBL" id="GEQ49031.1"/>
    </source>
</evidence>
<dbReference type="PANTHER" id="PTHR33799">
    <property type="entry name" value="PTS PERMEASE-RELATED-RELATED"/>
    <property type="match status" value="1"/>
</dbReference>
<dbReference type="InterPro" id="IPR033887">
    <property type="entry name" value="PTS_IIA_man"/>
</dbReference>
<dbReference type="AlphaFoldDB" id="A0AAN4RKB6"/>
<accession>A0AAN4RKB6</accession>
<comment type="caution">
    <text evidence="10">The sequence shown here is derived from an EMBL/GenBank/DDBJ whole genome shotgun (WGS) entry which is preliminary data.</text>
</comment>
<protein>
    <submittedName>
        <fullName evidence="10">PTS fructose transporter subunit IIA</fullName>
    </submittedName>
</protein>
<dbReference type="PROSITE" id="PS51096">
    <property type="entry name" value="PTS_EIIA_TYPE_4"/>
    <property type="match status" value="1"/>
</dbReference>
<feature type="domain" description="PTS EIIA type-4" evidence="8">
    <location>
        <begin position="1"/>
        <end position="129"/>
    </location>
</feature>
<dbReference type="GO" id="GO:0016020">
    <property type="term" value="C:membrane"/>
    <property type="evidence" value="ECO:0007669"/>
    <property type="project" value="InterPro"/>
</dbReference>
<reference evidence="10" key="2">
    <citation type="journal article" date="2020" name="Int. Dairy J.">
        <title>Lactic acid bacterial diversity in Brie cheese focusing on salt concentration and pH of isolation medium and characterisation of halophilic and alkaliphilic lactic acid bacterial isolates.</title>
        <authorList>
            <person name="Unno R."/>
            <person name="Matsutani M."/>
            <person name="Suzuki T."/>
            <person name="Kodama K."/>
            <person name="Matsushita H."/>
            <person name="Yamasato K."/>
            <person name="Koizumi Y."/>
            <person name="Ishikawa M."/>
        </authorList>
    </citation>
    <scope>NUCLEOTIDE SEQUENCE</scope>
    <source>
        <strain evidence="10">7C1</strain>
        <strain evidence="9">8C4</strain>
    </source>
</reference>
<evidence type="ECO:0000313" key="11">
    <source>
        <dbReference type="Proteomes" id="UP000886597"/>
    </source>
</evidence>
<evidence type="ECO:0000256" key="3">
    <source>
        <dbReference type="ARBA" id="ARBA00022490"/>
    </source>
</evidence>
<dbReference type="InterPro" id="IPR004701">
    <property type="entry name" value="PTS_EIIA_man-typ"/>
</dbReference>
<dbReference type="GO" id="GO:0009401">
    <property type="term" value="P:phosphoenolpyruvate-dependent sugar phosphotransferase system"/>
    <property type="evidence" value="ECO:0007669"/>
    <property type="project" value="UniProtKB-KW"/>
</dbReference>
<reference evidence="10" key="1">
    <citation type="submission" date="2019-08" db="EMBL/GenBank/DDBJ databases">
        <authorList>
            <person name="Ishikawa M."/>
            <person name="Suzuki T."/>
            <person name="Matsutani M."/>
        </authorList>
    </citation>
    <scope>NUCLEOTIDE SEQUENCE</scope>
    <source>
        <strain evidence="10">7C1</strain>
        <strain evidence="9">8C4</strain>
    </source>
</reference>
<evidence type="ECO:0000313" key="10">
    <source>
        <dbReference type="EMBL" id="GEQ54109.1"/>
    </source>
</evidence>
<dbReference type="GO" id="GO:0005737">
    <property type="term" value="C:cytoplasm"/>
    <property type="evidence" value="ECO:0007669"/>
    <property type="project" value="UniProtKB-SubCell"/>
</dbReference>
<keyword evidence="2" id="KW-0813">Transport</keyword>
<evidence type="ECO:0000256" key="2">
    <source>
        <dbReference type="ARBA" id="ARBA00022448"/>
    </source>
</evidence>
<evidence type="ECO:0000256" key="1">
    <source>
        <dbReference type="ARBA" id="ARBA00004496"/>
    </source>
</evidence>